<sequence length="290" mass="32485">MTLKCILLFFAACSSYALPGQTKTLQHNDVKRKYIIYTPKGYETKTGKKYPVVFSFHGGGMTPAEHMLYTQMNKTADRHGFIAVYPKGIKEDWNVGFGMSYKKGTDDIGFVEALLDQIQKDYAVNSQKVYAAGLSRGGFFCHRIAAELPHRFSAIATAGATVPDSVAYYHQGRKEMGVLMVHGKSDAIVNYDGKEGGYLSAQQTYQFWQAGNAKKEKEITTVINKDKNDQTSAEIREIKAGDKYITLISIENGGHTWPGTDDFNIGLPIGLTSKEIDFNEYMWNFFSRQK</sequence>
<reference evidence="10" key="1">
    <citation type="submission" date="2016-07" db="EMBL/GenBank/DDBJ databases">
        <authorList>
            <person name="Florea S."/>
            <person name="Webb J.S."/>
            <person name="Jaromczyk J."/>
            <person name="Schardl C.L."/>
        </authorList>
    </citation>
    <scope>NUCLEOTIDE SEQUENCE [LARGE SCALE GENOMIC DNA]</scope>
    <source>
        <strain evidence="10">CC-VM-7</strain>
    </source>
</reference>
<evidence type="ECO:0000256" key="2">
    <source>
        <dbReference type="ARBA" id="ARBA00022525"/>
    </source>
</evidence>
<dbReference type="InterPro" id="IPR043595">
    <property type="entry name" value="FaeB/C/D"/>
</dbReference>
<dbReference type="Gene3D" id="3.40.50.1820">
    <property type="entry name" value="alpha/beta hydrolase"/>
    <property type="match status" value="1"/>
</dbReference>
<dbReference type="GO" id="GO:0045493">
    <property type="term" value="P:xylan catabolic process"/>
    <property type="evidence" value="ECO:0007669"/>
    <property type="project" value="UniProtKB-KW"/>
</dbReference>
<feature type="chain" id="PRO_5008621119" description="Esterase" evidence="8">
    <location>
        <begin position="18"/>
        <end position="290"/>
    </location>
</feature>
<evidence type="ECO:0000256" key="7">
    <source>
        <dbReference type="ARBA" id="ARBA00023326"/>
    </source>
</evidence>
<dbReference type="EMBL" id="MAYG01000001">
    <property type="protein sequence ID" value="OCA73879.1"/>
    <property type="molecule type" value="Genomic_DNA"/>
</dbReference>
<dbReference type="AlphaFoldDB" id="A0A1B8ZQM5"/>
<keyword evidence="3" id="KW-0858">Xylan degradation</keyword>
<keyword evidence="2" id="KW-0964">Secreted</keyword>
<evidence type="ECO:0000256" key="1">
    <source>
        <dbReference type="ARBA" id="ARBA00004613"/>
    </source>
</evidence>
<gene>
    <name evidence="9" type="ORF">BBI00_05780</name>
</gene>
<dbReference type="OrthoDB" id="9764953at2"/>
<keyword evidence="4 8" id="KW-0732">Signal</keyword>
<evidence type="ECO:0000256" key="4">
    <source>
        <dbReference type="ARBA" id="ARBA00022729"/>
    </source>
</evidence>
<feature type="signal peptide" evidence="8">
    <location>
        <begin position="1"/>
        <end position="17"/>
    </location>
</feature>
<dbReference type="Proteomes" id="UP000093432">
    <property type="component" value="Unassembled WGS sequence"/>
</dbReference>
<dbReference type="STRING" id="651561.BBI00_05780"/>
<comment type="caution">
    <text evidence="9">The sequence shown here is derived from an EMBL/GenBank/DDBJ whole genome shotgun (WGS) entry which is preliminary data.</text>
</comment>
<organism evidence="9 10">
    <name type="scientific">Chryseobacterium arthrosphaerae</name>
    <dbReference type="NCBI Taxonomy" id="651561"/>
    <lineage>
        <taxon>Bacteria</taxon>
        <taxon>Pseudomonadati</taxon>
        <taxon>Bacteroidota</taxon>
        <taxon>Flavobacteriia</taxon>
        <taxon>Flavobacteriales</taxon>
        <taxon>Weeksellaceae</taxon>
        <taxon>Chryseobacterium group</taxon>
        <taxon>Chryseobacterium</taxon>
    </lineage>
</organism>
<dbReference type="InterPro" id="IPR000801">
    <property type="entry name" value="Esterase-like"/>
</dbReference>
<evidence type="ECO:0000313" key="10">
    <source>
        <dbReference type="Proteomes" id="UP000093432"/>
    </source>
</evidence>
<dbReference type="PANTHER" id="PTHR38050">
    <property type="match status" value="1"/>
</dbReference>
<evidence type="ECO:0000256" key="8">
    <source>
        <dbReference type="SAM" id="SignalP"/>
    </source>
</evidence>
<name>A0A1B8ZQM5_9FLAO</name>
<dbReference type="PANTHER" id="PTHR38050:SF2">
    <property type="entry name" value="FERULOYL ESTERASE C-RELATED"/>
    <property type="match status" value="1"/>
</dbReference>
<dbReference type="GO" id="GO:0005576">
    <property type="term" value="C:extracellular region"/>
    <property type="evidence" value="ECO:0007669"/>
    <property type="project" value="UniProtKB-SubCell"/>
</dbReference>
<evidence type="ECO:0000256" key="5">
    <source>
        <dbReference type="ARBA" id="ARBA00022801"/>
    </source>
</evidence>
<dbReference type="InterPro" id="IPR029058">
    <property type="entry name" value="AB_hydrolase_fold"/>
</dbReference>
<evidence type="ECO:0000256" key="6">
    <source>
        <dbReference type="ARBA" id="ARBA00023277"/>
    </source>
</evidence>
<dbReference type="RefSeq" id="WP_065397873.1">
    <property type="nucleotide sequence ID" value="NZ_MAYG01000001.1"/>
</dbReference>
<keyword evidence="5" id="KW-0378">Hydrolase</keyword>
<evidence type="ECO:0000256" key="3">
    <source>
        <dbReference type="ARBA" id="ARBA00022651"/>
    </source>
</evidence>
<keyword evidence="6" id="KW-0119">Carbohydrate metabolism</keyword>
<dbReference type="Pfam" id="PF00756">
    <property type="entry name" value="Esterase"/>
    <property type="match status" value="1"/>
</dbReference>
<proteinExistence type="predicted"/>
<protein>
    <recommendedName>
        <fullName evidence="11">Esterase</fullName>
    </recommendedName>
</protein>
<dbReference type="GO" id="GO:0030600">
    <property type="term" value="F:feruloyl esterase activity"/>
    <property type="evidence" value="ECO:0007669"/>
    <property type="project" value="InterPro"/>
</dbReference>
<dbReference type="SUPFAM" id="SSF53474">
    <property type="entry name" value="alpha/beta-Hydrolases"/>
    <property type="match status" value="1"/>
</dbReference>
<comment type="subcellular location">
    <subcellularLocation>
        <location evidence="1">Secreted</location>
    </subcellularLocation>
</comment>
<keyword evidence="7" id="KW-0624">Polysaccharide degradation</keyword>
<evidence type="ECO:0000313" key="9">
    <source>
        <dbReference type="EMBL" id="OCA73879.1"/>
    </source>
</evidence>
<evidence type="ECO:0008006" key="11">
    <source>
        <dbReference type="Google" id="ProtNLM"/>
    </source>
</evidence>
<accession>A0A1B8ZQM5</accession>